<organism evidence="6 7">
    <name type="scientific">Marivirga lumbricoides</name>
    <dbReference type="NCBI Taxonomy" id="1046115"/>
    <lineage>
        <taxon>Bacteria</taxon>
        <taxon>Pseudomonadati</taxon>
        <taxon>Bacteroidota</taxon>
        <taxon>Cytophagia</taxon>
        <taxon>Cytophagales</taxon>
        <taxon>Marivirgaceae</taxon>
        <taxon>Marivirga</taxon>
    </lineage>
</organism>
<protein>
    <submittedName>
        <fullName evidence="6">TonB-dependent receptor</fullName>
    </submittedName>
</protein>
<accession>A0ABQ1MQ93</accession>
<gene>
    <name evidence="6" type="ORF">GCM10011506_32930</name>
</gene>
<keyword evidence="6" id="KW-0675">Receptor</keyword>
<dbReference type="Gene3D" id="2.60.40.1120">
    <property type="entry name" value="Carboxypeptidase-like, regulatory domain"/>
    <property type="match status" value="1"/>
</dbReference>
<dbReference type="Gene3D" id="2.40.170.20">
    <property type="entry name" value="TonB-dependent receptor, beta-barrel domain"/>
    <property type="match status" value="1"/>
</dbReference>
<comment type="caution">
    <text evidence="6">The sequence shown here is derived from an EMBL/GenBank/DDBJ whole genome shotgun (WGS) entry which is preliminary data.</text>
</comment>
<dbReference type="InterPro" id="IPR036942">
    <property type="entry name" value="Beta-barrel_TonB_sf"/>
</dbReference>
<dbReference type="InterPro" id="IPR037066">
    <property type="entry name" value="Plug_dom_sf"/>
</dbReference>
<evidence type="ECO:0000256" key="4">
    <source>
        <dbReference type="SAM" id="SignalP"/>
    </source>
</evidence>
<evidence type="ECO:0000313" key="7">
    <source>
        <dbReference type="Proteomes" id="UP000636010"/>
    </source>
</evidence>
<keyword evidence="7" id="KW-1185">Reference proteome</keyword>
<feature type="signal peptide" evidence="4">
    <location>
        <begin position="1"/>
        <end position="20"/>
    </location>
</feature>
<keyword evidence="2" id="KW-0472">Membrane</keyword>
<dbReference type="EMBL" id="BMEC01000011">
    <property type="protein sequence ID" value="GGC44768.1"/>
    <property type="molecule type" value="Genomic_DNA"/>
</dbReference>
<evidence type="ECO:0000256" key="3">
    <source>
        <dbReference type="ARBA" id="ARBA00023237"/>
    </source>
</evidence>
<dbReference type="InterPro" id="IPR008969">
    <property type="entry name" value="CarboxyPept-like_regulatory"/>
</dbReference>
<dbReference type="SUPFAM" id="SSF56935">
    <property type="entry name" value="Porins"/>
    <property type="match status" value="1"/>
</dbReference>
<dbReference type="InterPro" id="IPR012910">
    <property type="entry name" value="Plug_dom"/>
</dbReference>
<feature type="chain" id="PRO_5045630140" evidence="4">
    <location>
        <begin position="21"/>
        <end position="786"/>
    </location>
</feature>
<dbReference type="Pfam" id="PF13715">
    <property type="entry name" value="CarbopepD_reg_2"/>
    <property type="match status" value="1"/>
</dbReference>
<dbReference type="Gene3D" id="2.170.130.10">
    <property type="entry name" value="TonB-dependent receptor, plug domain"/>
    <property type="match status" value="1"/>
</dbReference>
<dbReference type="SUPFAM" id="SSF49464">
    <property type="entry name" value="Carboxypeptidase regulatory domain-like"/>
    <property type="match status" value="1"/>
</dbReference>
<reference evidence="7" key="1">
    <citation type="journal article" date="2019" name="Int. J. Syst. Evol. Microbiol.">
        <title>The Global Catalogue of Microorganisms (GCM) 10K type strain sequencing project: providing services to taxonomists for standard genome sequencing and annotation.</title>
        <authorList>
            <consortium name="The Broad Institute Genomics Platform"/>
            <consortium name="The Broad Institute Genome Sequencing Center for Infectious Disease"/>
            <person name="Wu L."/>
            <person name="Ma J."/>
        </authorList>
    </citation>
    <scope>NUCLEOTIDE SEQUENCE [LARGE SCALE GENOMIC DNA]</scope>
    <source>
        <strain evidence="7">CGMCC 1.10832</strain>
    </source>
</reference>
<dbReference type="Pfam" id="PF07715">
    <property type="entry name" value="Plug"/>
    <property type="match status" value="1"/>
</dbReference>
<name>A0ABQ1MQ93_9BACT</name>
<evidence type="ECO:0000259" key="5">
    <source>
        <dbReference type="Pfam" id="PF07715"/>
    </source>
</evidence>
<evidence type="ECO:0000256" key="1">
    <source>
        <dbReference type="ARBA" id="ARBA00004442"/>
    </source>
</evidence>
<dbReference type="Proteomes" id="UP000636010">
    <property type="component" value="Unassembled WGS sequence"/>
</dbReference>
<dbReference type="RefSeq" id="WP_188465555.1">
    <property type="nucleotide sequence ID" value="NZ_BMEC01000011.1"/>
</dbReference>
<feature type="domain" description="TonB-dependent receptor plug" evidence="5">
    <location>
        <begin position="135"/>
        <end position="217"/>
    </location>
</feature>
<keyword evidence="4" id="KW-0732">Signal</keyword>
<proteinExistence type="predicted"/>
<evidence type="ECO:0000313" key="6">
    <source>
        <dbReference type="EMBL" id="GGC44768.1"/>
    </source>
</evidence>
<sequence length="786" mass="89813">MRFIQLVFTFILLSINCLNAQNSSMEGVIVDSTDGTPISEVNVQIKKFNISTITNAEGKFQLKVPYQPSYVLQISHVSYVNTIITVASEEINSIQISLEPDQMVLQQVDVRAKSNQLPSGNLQKLKPISINETATPFNEFSQVIATLPGVVMNNELSSSYAVRGGNFDENLIYVNGIEIYRPLLVRAGQQEGLSFINPDMVSNIKFSAGGWEAKYGDKLSSNLLIDYKKTDKTEGNVNLGFLGASTYLSTKISKRDNLLLGLRYKNARYLFNTFETDGEYLPRFIDFQGFYSYQFSSKTSIDFLATFAQNDYYVEPASRETDFGSFQQKLRFFVAYDGAESLSYRTFQGGARLNHLFSDQFKSSIILSAFSTSEFEYINTEGFYRLCDVDRDLSSETFDECISQRGAGSNFMYARNILDAYVLQAKIRNDWQFTKNQLLAFGIEFKQQIVDDLLDEYEFRDSADFVQVTRVINQQNQLEASFANAYVQHEWQINDRQYLNTGLRTNYGSNSKELLLSPRVQYELTLHPDKSGQLSLSAGIYRQFPFYRELRDFSGSLRPDLRAQSAIHFIANYTKNMTLWSRPFQWNSSGYYKYLYNIIPFDVDNIRLRYRPELSAKGYAYGADFRLSGEFIPGTESWFSFGLLSTKEDVANDGLDYIRRPTDQRVTASIFFQDYFINDPTLRVNLKLQVGSGLPFGPPNSIAGRNSLTGEWYRRMDIGFSKQFSLERFDNLSFIHSFWLGLDVLNVLGVSNTISYSWIEDFNGQNFAVPNSLSARFLNLKGIVKF</sequence>
<keyword evidence="3" id="KW-0998">Cell outer membrane</keyword>
<evidence type="ECO:0000256" key="2">
    <source>
        <dbReference type="ARBA" id="ARBA00023136"/>
    </source>
</evidence>
<comment type="subcellular location">
    <subcellularLocation>
        <location evidence="1">Cell outer membrane</location>
    </subcellularLocation>
</comment>